<sequence length="275" mass="31170">MTNNAMRIKNLATHLLLIIASVILVFPFLWMLSGAFKDSLEVVQMPPVWIPTHFNFDNFIEIEKYFPIFRSLWNSVLVSVVSTGLQLVVCAMAAFVFAKIPFKGREALFFLFLITLMVPMQVTMTPLFIIFQKLHLVNTMAGLILPGIFSAYGTFLLRQHMIGIPNSLMEAAFIDGASYFQVFRKVILPLSKPVMATLLIFSFMGSWNNFLWPLIITSDNNLMTLPLGLSKLQGRWATEWNVLMAGNVVSFIPIFIVYLFAQKHFIKGITMSGIK</sequence>
<dbReference type="Pfam" id="PF00528">
    <property type="entry name" value="BPD_transp_1"/>
    <property type="match status" value="1"/>
</dbReference>
<dbReference type="InterPro" id="IPR000515">
    <property type="entry name" value="MetI-like"/>
</dbReference>
<keyword evidence="4 7" id="KW-0812">Transmembrane</keyword>
<dbReference type="PANTHER" id="PTHR43744:SF12">
    <property type="entry name" value="ABC TRANSPORTER PERMEASE PROTEIN MG189-RELATED"/>
    <property type="match status" value="1"/>
</dbReference>
<feature type="transmembrane region" description="Helical" evidence="7">
    <location>
        <begin position="240"/>
        <end position="261"/>
    </location>
</feature>
<dbReference type="PROSITE" id="PS50928">
    <property type="entry name" value="ABC_TM1"/>
    <property type="match status" value="1"/>
</dbReference>
<organism evidence="9 10">
    <name type="scientific">Paenibacillus chibensis</name>
    <dbReference type="NCBI Taxonomy" id="59846"/>
    <lineage>
        <taxon>Bacteria</taxon>
        <taxon>Bacillati</taxon>
        <taxon>Bacillota</taxon>
        <taxon>Bacilli</taxon>
        <taxon>Bacillales</taxon>
        <taxon>Paenibacillaceae</taxon>
        <taxon>Paenibacillus</taxon>
    </lineage>
</organism>
<evidence type="ECO:0000256" key="4">
    <source>
        <dbReference type="ARBA" id="ARBA00022692"/>
    </source>
</evidence>
<evidence type="ECO:0000256" key="3">
    <source>
        <dbReference type="ARBA" id="ARBA00022475"/>
    </source>
</evidence>
<dbReference type="EMBL" id="JARTLD010000048">
    <property type="protein sequence ID" value="MED5019450.1"/>
    <property type="molecule type" value="Genomic_DNA"/>
</dbReference>
<feature type="transmembrane region" description="Helical" evidence="7">
    <location>
        <begin position="137"/>
        <end position="157"/>
    </location>
</feature>
<evidence type="ECO:0000313" key="9">
    <source>
        <dbReference type="EMBL" id="MED5019450.1"/>
    </source>
</evidence>
<evidence type="ECO:0000256" key="5">
    <source>
        <dbReference type="ARBA" id="ARBA00022989"/>
    </source>
</evidence>
<evidence type="ECO:0000256" key="7">
    <source>
        <dbReference type="RuleBase" id="RU363032"/>
    </source>
</evidence>
<feature type="transmembrane region" description="Helical" evidence="7">
    <location>
        <begin position="109"/>
        <end position="131"/>
    </location>
</feature>
<proteinExistence type="inferred from homology"/>
<protein>
    <submittedName>
        <fullName evidence="9">Carbohydrate ABC transporter permease</fullName>
    </submittedName>
</protein>
<evidence type="ECO:0000313" key="10">
    <source>
        <dbReference type="Proteomes" id="UP001343257"/>
    </source>
</evidence>
<dbReference type="CDD" id="cd06261">
    <property type="entry name" value="TM_PBP2"/>
    <property type="match status" value="1"/>
</dbReference>
<accession>A0ABU6PX35</accession>
<keyword evidence="5 7" id="KW-1133">Transmembrane helix</keyword>
<feature type="domain" description="ABC transmembrane type-1" evidence="8">
    <location>
        <begin position="72"/>
        <end position="261"/>
    </location>
</feature>
<comment type="caution">
    <text evidence="9">The sequence shown here is derived from an EMBL/GenBank/DDBJ whole genome shotgun (WGS) entry which is preliminary data.</text>
</comment>
<reference evidence="9 10" key="1">
    <citation type="submission" date="2023-03" db="EMBL/GenBank/DDBJ databases">
        <title>Bacillus Genome Sequencing.</title>
        <authorList>
            <person name="Dunlap C."/>
        </authorList>
    </citation>
    <scope>NUCLEOTIDE SEQUENCE [LARGE SCALE GENOMIC DNA]</scope>
    <source>
        <strain evidence="9 10">NRS-52</strain>
    </source>
</reference>
<evidence type="ECO:0000256" key="1">
    <source>
        <dbReference type="ARBA" id="ARBA00004651"/>
    </source>
</evidence>
<dbReference type="Gene3D" id="1.10.3720.10">
    <property type="entry name" value="MetI-like"/>
    <property type="match status" value="1"/>
</dbReference>
<keyword evidence="10" id="KW-1185">Reference proteome</keyword>
<keyword evidence="2 7" id="KW-0813">Transport</keyword>
<keyword evidence="3" id="KW-1003">Cell membrane</keyword>
<evidence type="ECO:0000256" key="6">
    <source>
        <dbReference type="ARBA" id="ARBA00023136"/>
    </source>
</evidence>
<dbReference type="InterPro" id="IPR035906">
    <property type="entry name" value="MetI-like_sf"/>
</dbReference>
<dbReference type="SUPFAM" id="SSF161098">
    <property type="entry name" value="MetI-like"/>
    <property type="match status" value="1"/>
</dbReference>
<comment type="similarity">
    <text evidence="7">Belongs to the binding-protein-dependent transport system permease family.</text>
</comment>
<feature type="transmembrane region" description="Helical" evidence="7">
    <location>
        <begin position="194"/>
        <end position="216"/>
    </location>
</feature>
<feature type="transmembrane region" description="Helical" evidence="7">
    <location>
        <begin position="12"/>
        <end position="32"/>
    </location>
</feature>
<dbReference type="Proteomes" id="UP001343257">
    <property type="component" value="Unassembled WGS sequence"/>
</dbReference>
<evidence type="ECO:0000259" key="8">
    <source>
        <dbReference type="PROSITE" id="PS50928"/>
    </source>
</evidence>
<keyword evidence="6 7" id="KW-0472">Membrane</keyword>
<gene>
    <name evidence="9" type="ORF">P9847_19285</name>
</gene>
<feature type="transmembrane region" description="Helical" evidence="7">
    <location>
        <begin position="76"/>
        <end position="97"/>
    </location>
</feature>
<name>A0ABU6PX35_9BACL</name>
<dbReference type="PANTHER" id="PTHR43744">
    <property type="entry name" value="ABC TRANSPORTER PERMEASE PROTEIN MG189-RELATED-RELATED"/>
    <property type="match status" value="1"/>
</dbReference>
<evidence type="ECO:0000256" key="2">
    <source>
        <dbReference type="ARBA" id="ARBA00022448"/>
    </source>
</evidence>
<comment type="subcellular location">
    <subcellularLocation>
        <location evidence="1 7">Cell membrane</location>
        <topology evidence="1 7">Multi-pass membrane protein</topology>
    </subcellularLocation>
</comment>
<dbReference type="RefSeq" id="WP_328280439.1">
    <property type="nucleotide sequence ID" value="NZ_JARTLD010000048.1"/>
</dbReference>